<keyword evidence="2" id="KW-0812">Transmembrane</keyword>
<evidence type="ECO:0000256" key="2">
    <source>
        <dbReference type="ARBA" id="ARBA00022692"/>
    </source>
</evidence>
<dbReference type="InterPro" id="IPR002657">
    <property type="entry name" value="BilAc:Na_symport/Acr3"/>
</dbReference>
<comment type="subcellular location">
    <subcellularLocation>
        <location evidence="1">Membrane</location>
        <topology evidence="1">Multi-pass membrane protein</topology>
    </subcellularLocation>
</comment>
<dbReference type="Gene3D" id="1.20.1530.20">
    <property type="match status" value="1"/>
</dbReference>
<name>A0A166HSU9_9MICO</name>
<reference evidence="5 6" key="1">
    <citation type="submission" date="2015-08" db="EMBL/GenBank/DDBJ databases">
        <title>Draft Genome Sequence of Rathayibacter sp. Strain VKM Ac-2596 Isolated from Leaf Gall Induced by Plant-Parasitic Nematodes.</title>
        <authorList>
            <person name="Vasilenko O.V."/>
            <person name="Starodumova I.P."/>
            <person name="Tarlachkov S.V."/>
            <person name="Dorofeeva L.V."/>
            <person name="Evtushenko L.I."/>
        </authorList>
    </citation>
    <scope>NUCLEOTIDE SEQUENCE [LARGE SCALE GENOMIC DNA]</scope>
    <source>
        <strain evidence="5 6">VKM Ac-2596</strain>
    </source>
</reference>
<sequence>MVVGGGAGLLVPAAHHLDGAIESVLGLLLFATVLGVPFAAVGRALRDGSFLAVVGVVNVVLVPLVVVGLSRFVAESPALLFGVLLVRSTPCIDDVIVRGSGGRRLRPAPHRC</sequence>
<dbReference type="GO" id="GO:0016020">
    <property type="term" value="C:membrane"/>
    <property type="evidence" value="ECO:0007669"/>
    <property type="project" value="UniProtKB-SubCell"/>
</dbReference>
<gene>
    <name evidence="5" type="ORF">ACH61_01771</name>
</gene>
<accession>A0A166HSU9</accession>
<comment type="caution">
    <text evidence="5">The sequence shown here is derived from an EMBL/GenBank/DDBJ whole genome shotgun (WGS) entry which is preliminary data.</text>
</comment>
<evidence type="ECO:0000313" key="6">
    <source>
        <dbReference type="Proteomes" id="UP000076717"/>
    </source>
</evidence>
<dbReference type="EMBL" id="LIIN01000054">
    <property type="protein sequence ID" value="KZX21115.1"/>
    <property type="molecule type" value="Genomic_DNA"/>
</dbReference>
<dbReference type="Proteomes" id="UP000076717">
    <property type="component" value="Unassembled WGS sequence"/>
</dbReference>
<protein>
    <submittedName>
        <fullName evidence="5">Sodium Bile acid symporter family protein</fullName>
    </submittedName>
</protein>
<dbReference type="InterPro" id="IPR038770">
    <property type="entry name" value="Na+/solute_symporter_sf"/>
</dbReference>
<dbReference type="AlphaFoldDB" id="A0A166HSU9"/>
<dbReference type="Pfam" id="PF01758">
    <property type="entry name" value="SBF"/>
    <property type="match status" value="1"/>
</dbReference>
<organism evidence="5 6">
    <name type="scientific">Rathayibacter tanaceti</name>
    <dbReference type="NCBI Taxonomy" id="1671680"/>
    <lineage>
        <taxon>Bacteria</taxon>
        <taxon>Bacillati</taxon>
        <taxon>Actinomycetota</taxon>
        <taxon>Actinomycetes</taxon>
        <taxon>Micrococcales</taxon>
        <taxon>Microbacteriaceae</taxon>
        <taxon>Rathayibacter</taxon>
    </lineage>
</organism>
<keyword evidence="6" id="KW-1185">Reference proteome</keyword>
<dbReference type="RefSeq" id="WP_068210934.1">
    <property type="nucleotide sequence ID" value="NZ_CP047186.1"/>
</dbReference>
<keyword evidence="4" id="KW-0472">Membrane</keyword>
<evidence type="ECO:0000313" key="5">
    <source>
        <dbReference type="EMBL" id="KZX21115.1"/>
    </source>
</evidence>
<evidence type="ECO:0000256" key="1">
    <source>
        <dbReference type="ARBA" id="ARBA00004141"/>
    </source>
</evidence>
<proteinExistence type="predicted"/>
<evidence type="ECO:0000256" key="4">
    <source>
        <dbReference type="ARBA" id="ARBA00023136"/>
    </source>
</evidence>
<evidence type="ECO:0000256" key="3">
    <source>
        <dbReference type="ARBA" id="ARBA00022989"/>
    </source>
</evidence>
<keyword evidence="3" id="KW-1133">Transmembrane helix</keyword>